<keyword evidence="1" id="KW-0732">Signal</keyword>
<sequence>MKVLISIFIFLFSIALTHGALAEESIATDSNITFTFSEAIRNLDDSAITNSNVGSLITLKDTDASGTDLSFTATINSAMTVITIDPTSNFSSHQIVYAAIGATVEDDADNAVPASSKTFKAEYLATSLSNPFNEKDVVGLIEAQAETAKRFIQHSTIPILKRMEWLRRHRDGNNL</sequence>
<feature type="non-terminal residue" evidence="3">
    <location>
        <position position="175"/>
    </location>
</feature>
<dbReference type="AlphaFoldDB" id="A0A382FFF3"/>
<evidence type="ECO:0000256" key="1">
    <source>
        <dbReference type="ARBA" id="ARBA00022729"/>
    </source>
</evidence>
<evidence type="ECO:0000259" key="2">
    <source>
        <dbReference type="Pfam" id="PF13205"/>
    </source>
</evidence>
<dbReference type="Gene3D" id="2.60.40.1220">
    <property type="match status" value="1"/>
</dbReference>
<dbReference type="InterPro" id="IPR014755">
    <property type="entry name" value="Cu-Rt/internalin_Ig-like"/>
</dbReference>
<proteinExistence type="predicted"/>
<dbReference type="Pfam" id="PF13205">
    <property type="entry name" value="Big_5"/>
    <property type="match status" value="1"/>
</dbReference>
<accession>A0A382FFF3</accession>
<protein>
    <recommendedName>
        <fullName evidence="2">SbsA Ig-like domain-containing protein</fullName>
    </recommendedName>
</protein>
<name>A0A382FFF3_9ZZZZ</name>
<reference evidence="3" key="1">
    <citation type="submission" date="2018-05" db="EMBL/GenBank/DDBJ databases">
        <authorList>
            <person name="Lanie J.A."/>
            <person name="Ng W.-L."/>
            <person name="Kazmierczak K.M."/>
            <person name="Andrzejewski T.M."/>
            <person name="Davidsen T.M."/>
            <person name="Wayne K.J."/>
            <person name="Tettelin H."/>
            <person name="Glass J.I."/>
            <person name="Rusch D."/>
            <person name="Podicherti R."/>
            <person name="Tsui H.-C.T."/>
            <person name="Winkler M.E."/>
        </authorList>
    </citation>
    <scope>NUCLEOTIDE SEQUENCE</scope>
</reference>
<dbReference type="InterPro" id="IPR032812">
    <property type="entry name" value="SbsA_Ig"/>
</dbReference>
<gene>
    <name evidence="3" type="ORF">METZ01_LOCUS214216</name>
</gene>
<dbReference type="EMBL" id="UINC01049500">
    <property type="protein sequence ID" value="SVB61362.1"/>
    <property type="molecule type" value="Genomic_DNA"/>
</dbReference>
<evidence type="ECO:0000313" key="3">
    <source>
        <dbReference type="EMBL" id="SVB61362.1"/>
    </source>
</evidence>
<organism evidence="3">
    <name type="scientific">marine metagenome</name>
    <dbReference type="NCBI Taxonomy" id="408172"/>
    <lineage>
        <taxon>unclassified sequences</taxon>
        <taxon>metagenomes</taxon>
        <taxon>ecological metagenomes</taxon>
    </lineage>
</organism>
<feature type="domain" description="SbsA Ig-like" evidence="2">
    <location>
        <begin position="22"/>
        <end position="114"/>
    </location>
</feature>